<dbReference type="SMART" id="SM00507">
    <property type="entry name" value="HNHc"/>
    <property type="match status" value="1"/>
</dbReference>
<dbReference type="GO" id="GO:0004519">
    <property type="term" value="F:endonuclease activity"/>
    <property type="evidence" value="ECO:0007669"/>
    <property type="project" value="UniProtKB-KW"/>
</dbReference>
<sequence length="510" mass="55853">MASELAKHVDTLAVALLAIRDVFSDPSAVMFNDVAADMEKLEGALHAKALIDAAFAHICERDRAGRFVGAKHPDAYLKERLGLSPREARERIARGRDLFSEPPIPEPGDTGEDVRSGAKGETPAEAAARRATEEEVARERARREQERARKQADKINAEKQAAIRYELDKLLDAARGARPRLLAAALRDAQSRDLKDLRVRVRRWVDDENRKHAEPANPNAGMERRGVRIGRRNADGTHDITITAPAGDAALLKALLDKGSAPNSNLPDGMQDYRSPSQRHYDQLMKVLRHFDTCNRPVSGGCASVVISVTLDEIAGADAATLFATNTGIELDVFDLVRLGMDGTDDFVLAVDGATGVPLNLLRTNRTASIAQRVALLAVQGVCAWSGCTAPITECEAHHIVAWIQGGNTDISNLTALCREHHRCNNDHRDHRFNTRHMELDPKTGRVGLKLPGEPTLRFNQADAAERSAVNRIRARGKSSPAHRLRPASRQSEPDVHKRPPPARSPGPPF</sequence>
<feature type="region of interest" description="Disordered" evidence="2">
    <location>
        <begin position="470"/>
        <end position="510"/>
    </location>
</feature>
<dbReference type="EMBL" id="CP064955">
    <property type="protein sequence ID" value="QPK82387.1"/>
    <property type="molecule type" value="Genomic_DNA"/>
</dbReference>
<accession>A0A7T0KKP3</accession>
<gene>
    <name evidence="4" type="ORF">G7Y29_05595</name>
</gene>
<protein>
    <submittedName>
        <fullName evidence="4">HNH endonuclease</fullName>
    </submittedName>
</protein>
<dbReference type="Gene3D" id="1.10.30.50">
    <property type="match status" value="1"/>
</dbReference>
<dbReference type="CDD" id="cd00085">
    <property type="entry name" value="HNHc"/>
    <property type="match status" value="1"/>
</dbReference>
<evidence type="ECO:0000259" key="3">
    <source>
        <dbReference type="SMART" id="SM00507"/>
    </source>
</evidence>
<dbReference type="Pfam" id="PF01844">
    <property type="entry name" value="HNH"/>
    <property type="match status" value="1"/>
</dbReference>
<keyword evidence="4" id="KW-0255">Endonuclease</keyword>
<name>A0A7T0KKP3_9CORY</name>
<dbReference type="InterPro" id="IPR002711">
    <property type="entry name" value="HNH"/>
</dbReference>
<keyword evidence="4" id="KW-0378">Hydrolase</keyword>
<feature type="domain" description="HNH nuclease" evidence="3">
    <location>
        <begin position="371"/>
        <end position="423"/>
    </location>
</feature>
<dbReference type="KEGG" id="cqn:G7Y29_05595"/>
<keyword evidence="5" id="KW-1185">Reference proteome</keyword>
<evidence type="ECO:0000256" key="2">
    <source>
        <dbReference type="SAM" id="MobiDB-lite"/>
    </source>
</evidence>
<evidence type="ECO:0000256" key="1">
    <source>
        <dbReference type="ARBA" id="ARBA00023450"/>
    </source>
</evidence>
<dbReference type="Proteomes" id="UP000594586">
    <property type="component" value="Chromosome"/>
</dbReference>
<keyword evidence="4" id="KW-0540">Nuclease</keyword>
<comment type="similarity">
    <text evidence="1">Belongs to the Rv1128c/1148c/1588c/1702c/1945/3466 family.</text>
</comment>
<dbReference type="InterPro" id="IPR003870">
    <property type="entry name" value="DUF222"/>
</dbReference>
<organism evidence="4 5">
    <name type="scientific">Corynebacterium qintianiae</name>
    <dbReference type="NCBI Taxonomy" id="2709392"/>
    <lineage>
        <taxon>Bacteria</taxon>
        <taxon>Bacillati</taxon>
        <taxon>Actinomycetota</taxon>
        <taxon>Actinomycetes</taxon>
        <taxon>Mycobacteriales</taxon>
        <taxon>Corynebacteriaceae</taxon>
        <taxon>Corynebacterium</taxon>
    </lineage>
</organism>
<dbReference type="GO" id="GO:0003676">
    <property type="term" value="F:nucleic acid binding"/>
    <property type="evidence" value="ECO:0007669"/>
    <property type="project" value="InterPro"/>
</dbReference>
<feature type="compositionally biased region" description="Basic and acidic residues" evidence="2">
    <location>
        <begin position="127"/>
        <end position="153"/>
    </location>
</feature>
<evidence type="ECO:0000313" key="5">
    <source>
        <dbReference type="Proteomes" id="UP000594586"/>
    </source>
</evidence>
<dbReference type="GO" id="GO:0008270">
    <property type="term" value="F:zinc ion binding"/>
    <property type="evidence" value="ECO:0007669"/>
    <property type="project" value="InterPro"/>
</dbReference>
<feature type="region of interest" description="Disordered" evidence="2">
    <location>
        <begin position="94"/>
        <end position="153"/>
    </location>
</feature>
<proteinExistence type="inferred from homology"/>
<feature type="compositionally biased region" description="Basic residues" evidence="2">
    <location>
        <begin position="473"/>
        <end position="487"/>
    </location>
</feature>
<dbReference type="InterPro" id="IPR003615">
    <property type="entry name" value="HNH_nuc"/>
</dbReference>
<dbReference type="Pfam" id="PF02720">
    <property type="entry name" value="DUF222"/>
    <property type="match status" value="1"/>
</dbReference>
<dbReference type="RefSeq" id="WP_165004070.1">
    <property type="nucleotide sequence ID" value="NZ_CP064955.1"/>
</dbReference>
<dbReference type="AlphaFoldDB" id="A0A7T0KKP3"/>
<evidence type="ECO:0000313" key="4">
    <source>
        <dbReference type="EMBL" id="QPK82387.1"/>
    </source>
</evidence>
<reference evidence="4 5" key="1">
    <citation type="submission" date="2020-11" db="EMBL/GenBank/DDBJ databases">
        <title>Corynebacterium sp. MC1420.</title>
        <authorList>
            <person name="Zhou J."/>
        </authorList>
    </citation>
    <scope>NUCLEOTIDE SEQUENCE [LARGE SCALE GENOMIC DNA]</scope>
    <source>
        <strain evidence="4 5">MC1420</strain>
    </source>
</reference>